<dbReference type="InterPro" id="IPR019020">
    <property type="entry name" value="Cyt-c552/DMSO_Rdtase_haem-bd"/>
</dbReference>
<evidence type="ECO:0000256" key="3">
    <source>
        <dbReference type="ARBA" id="ARBA00022723"/>
    </source>
</evidence>
<feature type="domain" description="Cytochrome c-552/DMSO reductase-like haem-binding" evidence="6">
    <location>
        <begin position="60"/>
        <end position="236"/>
    </location>
</feature>
<evidence type="ECO:0000256" key="4">
    <source>
        <dbReference type="ARBA" id="ARBA00022982"/>
    </source>
</evidence>
<dbReference type="GO" id="GO:0046872">
    <property type="term" value="F:metal ion binding"/>
    <property type="evidence" value="ECO:0007669"/>
    <property type="project" value="UniProtKB-KW"/>
</dbReference>
<sequence>MKFLQSRKFWVVATLTCVMGYLVSCTKKDQVIIPTSGASTTTLVSVKTSTAPNIDGSIESAWNSAPKLNFTPAVPYPGNGLFTGYNGQQYPATLRSMYDDKYVYFLAEWADADKSVFVATWYFDPATQLWAQEPTSKKFDSNGNVTRDGFGEDKFAMLWNIDNSTPLFLTQTCYASCHIFTPYTNYSVNPAVQVSNAGEGNHYTNGASEKIDMWWGHLSRDIVFKQIDDDYQDWAGGPGVTGLVGGSGNGRHVDGLVVTGTSANFPYAPTYTVAPAQGALNNKQTLKLDGTGSKVSVPMWILPNGDNYYYVLATDTLAGGKAVKITGVSSTGVLTYNGGSIDPNSGTDYQRTGDAVLGGDGPKCFPSYIASPLLGARADITGAAIYTGTGWIVEYKRLLKTSDGLKQDVDMSGLKDQQFGFAIWNKSNNQHGIQPNLTLTFKK</sequence>
<reference evidence="7 8" key="1">
    <citation type="submission" date="2017-08" db="EMBL/GenBank/DDBJ databases">
        <title>Complete genome sequence of Mucilaginibacter sp. strain BJC16-A31.</title>
        <authorList>
            <consortium name="Henan University of Science and Technology"/>
            <person name="You X."/>
        </authorList>
    </citation>
    <scope>NUCLEOTIDE SEQUENCE [LARGE SCALE GENOMIC DNA]</scope>
    <source>
        <strain evidence="7 8">BJC16-A31</strain>
    </source>
</reference>
<accession>A0A223NTL7</accession>
<evidence type="ECO:0000256" key="5">
    <source>
        <dbReference type="ARBA" id="ARBA00023004"/>
    </source>
</evidence>
<dbReference type="Pfam" id="PF09459">
    <property type="entry name" value="EB_dh"/>
    <property type="match status" value="1"/>
</dbReference>
<dbReference type="SUPFAM" id="SSF49344">
    <property type="entry name" value="CBD9-like"/>
    <property type="match status" value="1"/>
</dbReference>
<evidence type="ECO:0000259" key="6">
    <source>
        <dbReference type="Pfam" id="PF09459"/>
    </source>
</evidence>
<dbReference type="KEGG" id="muc:MuYL_1268"/>
<evidence type="ECO:0000256" key="1">
    <source>
        <dbReference type="ARBA" id="ARBA00022448"/>
    </source>
</evidence>
<dbReference type="Proteomes" id="UP000215002">
    <property type="component" value="Chromosome"/>
</dbReference>
<dbReference type="Gene3D" id="2.60.40.1190">
    <property type="match status" value="1"/>
</dbReference>
<gene>
    <name evidence="7" type="ORF">MuYL_1268</name>
</gene>
<dbReference type="EMBL" id="CP022743">
    <property type="protein sequence ID" value="ASU33166.1"/>
    <property type="molecule type" value="Genomic_DNA"/>
</dbReference>
<proteinExistence type="predicted"/>
<keyword evidence="4" id="KW-0249">Electron transport</keyword>
<dbReference type="OrthoDB" id="790861at2"/>
<keyword evidence="1" id="KW-0813">Transport</keyword>
<keyword evidence="3" id="KW-0479">Metal-binding</keyword>
<name>A0A223NTL7_9SPHI</name>
<organism evidence="7 8">
    <name type="scientific">Mucilaginibacter xinganensis</name>
    <dbReference type="NCBI Taxonomy" id="1234841"/>
    <lineage>
        <taxon>Bacteria</taxon>
        <taxon>Pseudomonadati</taxon>
        <taxon>Bacteroidota</taxon>
        <taxon>Sphingobacteriia</taxon>
        <taxon>Sphingobacteriales</taxon>
        <taxon>Sphingobacteriaceae</taxon>
        <taxon>Mucilaginibacter</taxon>
    </lineage>
</organism>
<keyword evidence="2" id="KW-0349">Heme</keyword>
<dbReference type="GO" id="GO:0020037">
    <property type="term" value="F:heme binding"/>
    <property type="evidence" value="ECO:0007669"/>
    <property type="project" value="InterPro"/>
</dbReference>
<dbReference type="RefSeq" id="WP_094569663.1">
    <property type="nucleotide sequence ID" value="NZ_CP022743.1"/>
</dbReference>
<evidence type="ECO:0000313" key="8">
    <source>
        <dbReference type="Proteomes" id="UP000215002"/>
    </source>
</evidence>
<evidence type="ECO:0000313" key="7">
    <source>
        <dbReference type="EMBL" id="ASU33166.1"/>
    </source>
</evidence>
<dbReference type="AlphaFoldDB" id="A0A223NTL7"/>
<protein>
    <submittedName>
        <fullName evidence="7">Ethylbenzene dehydrogenase</fullName>
    </submittedName>
</protein>
<keyword evidence="8" id="KW-1185">Reference proteome</keyword>
<evidence type="ECO:0000256" key="2">
    <source>
        <dbReference type="ARBA" id="ARBA00022617"/>
    </source>
</evidence>
<keyword evidence="5" id="KW-0408">Iron</keyword>